<accession>A0A0V1Q4H3</accession>
<dbReference type="RefSeq" id="XP_015469465.1">
    <property type="nucleotide sequence ID" value="XM_015609678.1"/>
</dbReference>
<name>A0A0V1Q4H3_9ASCO</name>
<dbReference type="Proteomes" id="UP000054251">
    <property type="component" value="Unassembled WGS sequence"/>
</dbReference>
<protein>
    <submittedName>
        <fullName evidence="1">Uncharacterized protein</fullName>
    </submittedName>
</protein>
<comment type="caution">
    <text evidence="1">The sequence shown here is derived from an EMBL/GenBank/DDBJ whole genome shotgun (WGS) entry which is preliminary data.</text>
</comment>
<reference evidence="1 2" key="1">
    <citation type="submission" date="2015-11" db="EMBL/GenBank/DDBJ databases">
        <title>The genome of Debaryomyces fabryi.</title>
        <authorList>
            <person name="Tafer H."/>
            <person name="Lopandic K."/>
        </authorList>
    </citation>
    <scope>NUCLEOTIDE SEQUENCE [LARGE SCALE GENOMIC DNA]</scope>
    <source>
        <strain evidence="1 2">CBS 789</strain>
    </source>
</reference>
<sequence>MTHNKYNTTDIEIKRKNRISLKRSRSVVSMNSNKSNTISTSTLSKQLSLKRKRRNLESISFKYDDESSKNLNGNLTSLEVHDSKGNIVTDNESINKTDVSHIHFGSNCESKSSMNGSSGLTIDLSKNNYIPSAKPPKTPSTKSPVLEDWESYSFLPSGSSNAGSTVTVNSMPHSVSDSISSFVKRIPAVIRSGKSTNSSSLLDKSYCDFYDKDLCIVDDVVHAHRNKLQVKLNRVITHSNKRWLNIFQKRTQLESEKEFTASGTSSLALPEKDKRFKIPARIHHSSDVEKNPAVQSLIKSDCDILPQKILVPDFKEKNQTQLPGSPSNCGKPNIHYVKRVTKQAKAIDFVEKSNQTAYLAHKEQIFSPNSDLKDSANSPSYPGYIPGFSSLSIKDLLQDANSKD</sequence>
<evidence type="ECO:0000313" key="1">
    <source>
        <dbReference type="EMBL" id="KSA03363.1"/>
    </source>
</evidence>
<evidence type="ECO:0000313" key="2">
    <source>
        <dbReference type="Proteomes" id="UP000054251"/>
    </source>
</evidence>
<keyword evidence="2" id="KW-1185">Reference proteome</keyword>
<dbReference type="OrthoDB" id="10445465at2759"/>
<dbReference type="AlphaFoldDB" id="A0A0V1Q4H3"/>
<dbReference type="GeneID" id="26837857"/>
<proteinExistence type="predicted"/>
<gene>
    <name evidence="1" type="ORF">AC631_00848</name>
</gene>
<organism evidence="1 2">
    <name type="scientific">Debaryomyces fabryi</name>
    <dbReference type="NCBI Taxonomy" id="58627"/>
    <lineage>
        <taxon>Eukaryota</taxon>
        <taxon>Fungi</taxon>
        <taxon>Dikarya</taxon>
        <taxon>Ascomycota</taxon>
        <taxon>Saccharomycotina</taxon>
        <taxon>Pichiomycetes</taxon>
        <taxon>Debaryomycetaceae</taxon>
        <taxon>Debaryomyces</taxon>
    </lineage>
</organism>
<dbReference type="EMBL" id="LMYN01000010">
    <property type="protein sequence ID" value="KSA03363.1"/>
    <property type="molecule type" value="Genomic_DNA"/>
</dbReference>